<feature type="domain" description="Glucose/Sorbosone dehydrogenase" evidence="2">
    <location>
        <begin position="174"/>
        <end position="501"/>
    </location>
</feature>
<dbReference type="InterPro" id="IPR011041">
    <property type="entry name" value="Quinoprot_gluc/sorb_DH_b-prop"/>
</dbReference>
<evidence type="ECO:0000256" key="1">
    <source>
        <dbReference type="SAM" id="MobiDB-lite"/>
    </source>
</evidence>
<organism evidence="3 4">
    <name type="scientific">Sorangium cellulosum</name>
    <name type="common">Polyangium cellulosum</name>
    <dbReference type="NCBI Taxonomy" id="56"/>
    <lineage>
        <taxon>Bacteria</taxon>
        <taxon>Pseudomonadati</taxon>
        <taxon>Myxococcota</taxon>
        <taxon>Polyangia</taxon>
        <taxon>Polyangiales</taxon>
        <taxon>Polyangiaceae</taxon>
        <taxon>Sorangium</taxon>
    </lineage>
</organism>
<dbReference type="Gene3D" id="2.120.10.30">
    <property type="entry name" value="TolB, C-terminal domain"/>
    <property type="match status" value="1"/>
</dbReference>
<evidence type="ECO:0000313" key="4">
    <source>
        <dbReference type="Proteomes" id="UP000238348"/>
    </source>
</evidence>
<dbReference type="EMBL" id="CP012673">
    <property type="protein sequence ID" value="AUX44131.1"/>
    <property type="molecule type" value="Genomic_DNA"/>
</dbReference>
<dbReference type="InterPro" id="IPR011042">
    <property type="entry name" value="6-blade_b-propeller_TolB-like"/>
</dbReference>
<protein>
    <recommendedName>
        <fullName evidence="2">Glucose/Sorbosone dehydrogenase domain-containing protein</fullName>
    </recommendedName>
</protein>
<reference evidence="3 4" key="1">
    <citation type="submission" date="2015-09" db="EMBL/GenBank/DDBJ databases">
        <title>Sorangium comparison.</title>
        <authorList>
            <person name="Zaburannyi N."/>
            <person name="Bunk B."/>
            <person name="Overmann J."/>
            <person name="Mueller R."/>
        </authorList>
    </citation>
    <scope>NUCLEOTIDE SEQUENCE [LARGE SCALE GENOMIC DNA]</scope>
    <source>
        <strain evidence="3 4">So ce26</strain>
    </source>
</reference>
<gene>
    <name evidence="3" type="ORF">SOCE26_055930</name>
</gene>
<dbReference type="Proteomes" id="UP000238348">
    <property type="component" value="Chromosome"/>
</dbReference>
<dbReference type="SUPFAM" id="SSF50952">
    <property type="entry name" value="Soluble quinoprotein glucose dehydrogenase"/>
    <property type="match status" value="1"/>
</dbReference>
<feature type="compositionally biased region" description="Gly residues" evidence="1">
    <location>
        <begin position="69"/>
        <end position="136"/>
    </location>
</feature>
<evidence type="ECO:0000259" key="2">
    <source>
        <dbReference type="Pfam" id="PF07995"/>
    </source>
</evidence>
<dbReference type="InterPro" id="IPR012938">
    <property type="entry name" value="Glc/Sorbosone_DH"/>
</dbReference>
<dbReference type="AlphaFoldDB" id="A0A2L0EXU3"/>
<evidence type="ECO:0000313" key="3">
    <source>
        <dbReference type="EMBL" id="AUX44131.1"/>
    </source>
</evidence>
<dbReference type="Pfam" id="PF07995">
    <property type="entry name" value="GSDH"/>
    <property type="match status" value="1"/>
</dbReference>
<name>A0A2L0EXU3_SORCE</name>
<dbReference type="PANTHER" id="PTHR19328:SF75">
    <property type="entry name" value="ALDOSE SUGAR DEHYDROGENASE YLII"/>
    <property type="match status" value="1"/>
</dbReference>
<feature type="region of interest" description="Disordered" evidence="1">
    <location>
        <begin position="69"/>
        <end position="143"/>
    </location>
</feature>
<sequence>MARGRVVQYPIFLCRDGDPRYHAVMKLPGSTSPSLVTIAVSVAAGLAVFACSSQELVWPAPRFDAAAAGGGGASGSGLGGSGAGGADASGAGGNGGGVEASGSGTGGSGAGGADASGAGGNGGGAGGSGGGAGGAGTALDCSPPSGGEGALKLTPVVSGITRPLLLKSAPGDPTRRFIVSQPGQIFVLKDDAPEPAVFLDLRELIAFGGERGLLGLAFHPDYEANGRFFVHYSDKVTDGDTRVVEFRRGETPDVADPTPVATYLEHEQPQTNHNGGSIEFSPRDGFLYLGLGDGGNSNDYGPGHSAIGNGQDLTTLLGKMVRIDVATHPYGIPEGNMTGEGVRPEIWDYGLRNPYRFSFDGCTGDLYIADVGQRLWEEIHIEPAGQGRKNYGWRLMEGKHCFVPAESCDPEGITTLPQVEYPHAGQVIEDCSVTGGYVYRGSKIPWLRGAYFYGDYCSGRIWTLTFEGGATTAPVDRTADLETLGFAIAGFGQDSAGEVYVADFGGTVYRVDPE</sequence>
<accession>A0A2L0EXU3</accession>
<proteinExistence type="predicted"/>
<dbReference type="PANTHER" id="PTHR19328">
    <property type="entry name" value="HEDGEHOG-INTERACTING PROTEIN"/>
    <property type="match status" value="1"/>
</dbReference>